<evidence type="ECO:0000313" key="5">
    <source>
        <dbReference type="Proteomes" id="UP000317839"/>
    </source>
</evidence>
<evidence type="ECO:0000313" key="4">
    <source>
        <dbReference type="EMBL" id="TQV75259.1"/>
    </source>
</evidence>
<organism evidence="4 5">
    <name type="scientific">Aliikangiella marina</name>
    <dbReference type="NCBI Taxonomy" id="1712262"/>
    <lineage>
        <taxon>Bacteria</taxon>
        <taxon>Pseudomonadati</taxon>
        <taxon>Pseudomonadota</taxon>
        <taxon>Gammaproteobacteria</taxon>
        <taxon>Oceanospirillales</taxon>
        <taxon>Pleioneaceae</taxon>
        <taxon>Aliikangiella</taxon>
    </lineage>
</organism>
<dbReference type="InterPro" id="IPR001789">
    <property type="entry name" value="Sig_transdc_resp-reg_receiver"/>
</dbReference>
<keyword evidence="1 2" id="KW-0597">Phosphoprotein</keyword>
<dbReference type="SUPFAM" id="SSF52172">
    <property type="entry name" value="CheY-like"/>
    <property type="match status" value="1"/>
</dbReference>
<proteinExistence type="predicted"/>
<protein>
    <submittedName>
        <fullName evidence="4">Response regulator</fullName>
    </submittedName>
</protein>
<dbReference type="PANTHER" id="PTHR44591:SF23">
    <property type="entry name" value="CHEY SUBFAMILY"/>
    <property type="match status" value="1"/>
</dbReference>
<keyword evidence="5" id="KW-1185">Reference proteome</keyword>
<evidence type="ECO:0000259" key="3">
    <source>
        <dbReference type="PROSITE" id="PS50110"/>
    </source>
</evidence>
<sequence>MAVLKIAVIDDATMIRDLIKKFVRQNFPEAKIFDAVNGQAGMTLLKRQPVDLILCDWEMPEMSGEELLRWVRTQENMLDTPFIMVTSRGDKEFVIKAIEAKVSDYLVKPFNNKQFLEKIHRAFKKHGIQVPESALLSKPPTGRGGDSLAVLTAHSSAVPKANESPVKNLPKKPLPKGAAIVRTSSGEIKCALKQLDLKSMLGVFKASTFMPTLLEQVSLDLEFSRRDEQKIVRMNGFVQMLKSNEERPDSNLAILKVFFMDEDPQKRALISEYVGQFN</sequence>
<name>A0A545TDG6_9GAMM</name>
<dbReference type="EMBL" id="VIKR01000002">
    <property type="protein sequence ID" value="TQV75259.1"/>
    <property type="molecule type" value="Genomic_DNA"/>
</dbReference>
<feature type="modified residue" description="4-aspartylphosphate" evidence="2">
    <location>
        <position position="56"/>
    </location>
</feature>
<evidence type="ECO:0000256" key="1">
    <source>
        <dbReference type="ARBA" id="ARBA00022553"/>
    </source>
</evidence>
<dbReference type="Proteomes" id="UP000317839">
    <property type="component" value="Unassembled WGS sequence"/>
</dbReference>
<dbReference type="InterPro" id="IPR011006">
    <property type="entry name" value="CheY-like_superfamily"/>
</dbReference>
<dbReference type="InterPro" id="IPR050595">
    <property type="entry name" value="Bact_response_regulator"/>
</dbReference>
<dbReference type="GO" id="GO:0000160">
    <property type="term" value="P:phosphorelay signal transduction system"/>
    <property type="evidence" value="ECO:0007669"/>
    <property type="project" value="InterPro"/>
</dbReference>
<dbReference type="PROSITE" id="PS50110">
    <property type="entry name" value="RESPONSE_REGULATORY"/>
    <property type="match status" value="1"/>
</dbReference>
<dbReference type="OrthoDB" id="9800897at2"/>
<feature type="domain" description="Response regulatory" evidence="3">
    <location>
        <begin position="5"/>
        <end position="123"/>
    </location>
</feature>
<comment type="caution">
    <text evidence="4">The sequence shown here is derived from an EMBL/GenBank/DDBJ whole genome shotgun (WGS) entry which is preliminary data.</text>
</comment>
<dbReference type="SMART" id="SM00448">
    <property type="entry name" value="REC"/>
    <property type="match status" value="1"/>
</dbReference>
<reference evidence="4 5" key="1">
    <citation type="submission" date="2019-06" db="EMBL/GenBank/DDBJ databases">
        <title>Draft genome of Aliikangiella marina GYP-15.</title>
        <authorList>
            <person name="Wang G."/>
        </authorList>
    </citation>
    <scope>NUCLEOTIDE SEQUENCE [LARGE SCALE GENOMIC DNA]</scope>
    <source>
        <strain evidence="4 5">GYP-15</strain>
    </source>
</reference>
<dbReference type="Pfam" id="PF00072">
    <property type="entry name" value="Response_reg"/>
    <property type="match status" value="1"/>
</dbReference>
<accession>A0A545TDG6</accession>
<dbReference type="Gene3D" id="3.40.50.2300">
    <property type="match status" value="1"/>
</dbReference>
<evidence type="ECO:0000256" key="2">
    <source>
        <dbReference type="PROSITE-ProRule" id="PRU00169"/>
    </source>
</evidence>
<dbReference type="RefSeq" id="WP_142941875.1">
    <property type="nucleotide sequence ID" value="NZ_VIKR01000002.1"/>
</dbReference>
<dbReference type="PANTHER" id="PTHR44591">
    <property type="entry name" value="STRESS RESPONSE REGULATOR PROTEIN 1"/>
    <property type="match status" value="1"/>
</dbReference>
<gene>
    <name evidence="4" type="ORF">FLL45_10005</name>
</gene>
<dbReference type="AlphaFoldDB" id="A0A545TDG6"/>